<feature type="chain" id="PRO_5047531039" evidence="2">
    <location>
        <begin position="18"/>
        <end position="495"/>
    </location>
</feature>
<dbReference type="Gene3D" id="2.130.10.130">
    <property type="entry name" value="Integrin alpha, N-terminal"/>
    <property type="match status" value="1"/>
</dbReference>
<dbReference type="SUPFAM" id="SSF69318">
    <property type="entry name" value="Integrin alpha N-terminal domain"/>
    <property type="match status" value="1"/>
</dbReference>
<proteinExistence type="predicted"/>
<dbReference type="Pfam" id="PF13517">
    <property type="entry name" value="FG-GAP_3"/>
    <property type="match status" value="1"/>
</dbReference>
<gene>
    <name evidence="4" type="ORF">PUT78_13945</name>
</gene>
<evidence type="ECO:0000256" key="2">
    <source>
        <dbReference type="SAM" id="SignalP"/>
    </source>
</evidence>
<keyword evidence="1 2" id="KW-0732">Signal</keyword>
<reference evidence="4" key="1">
    <citation type="submission" date="2023-02" db="EMBL/GenBank/DDBJ databases">
        <title>Description of Roseinatronobacter alkalisoli sp. nov., an alkaliphilic bacerium isolated from soda soil.</title>
        <authorList>
            <person name="Wei W."/>
        </authorList>
    </citation>
    <scope>NUCLEOTIDE SEQUENCE</scope>
    <source>
        <strain evidence="4">HJB301</strain>
    </source>
</reference>
<evidence type="ECO:0000313" key="4">
    <source>
        <dbReference type="EMBL" id="MDD7972204.1"/>
    </source>
</evidence>
<dbReference type="InterPro" id="IPR013517">
    <property type="entry name" value="FG-GAP"/>
</dbReference>
<sequence>MRGAVLALMMTVAPALSDTPHFADLTHTIPEHHYSGGWEHFVGGGVAAFDCSDNGLPDLFLAGGEGPALLLRNMGGMVFAPQETDLHDVTGAYPLDVDGDGVLDLFVLRVGPNVVLRGLGDCRFQDATEELGIDAGNGWSTAFSAWWDAGATRPAMFIGNYVDRDDPTGPFFACDDNQLLRPDGTGWVSDPFGPGFCPLSALAARDARDRMTLRLSNDRHYYVRGGHEQMWDIADGRFLDSADGWPDLMLWGMGIASRDVTGNGLADVYLTSMADQMLQLAQPDGTYDPAPFSMGHTAHRPFAGDDGRPSTGWHAQWGDVNNNTRADLFVAKGNVDQMPDLAMADPNNLLLQGTDGKFSEVAHSAGLADPDRSRGAALVDLDGDGRLDLVVMNRRAPARLYRNDTDGVGNWLGVDLRQDGANRFAIGARVHVETETGTQWQDITIGGGHAGGQLVPLHFGLGDAMRADVHVIWPDGRESRHSVDAVNQVISLQPD</sequence>
<protein>
    <submittedName>
        <fullName evidence="4">CRTAC1 family protein</fullName>
    </submittedName>
</protein>
<dbReference type="PANTHER" id="PTHR16026">
    <property type="entry name" value="CARTILAGE ACIDIC PROTEIN 1"/>
    <property type="match status" value="1"/>
</dbReference>
<dbReference type="Pfam" id="PF07593">
    <property type="entry name" value="UnbV_ASPIC"/>
    <property type="match status" value="1"/>
</dbReference>
<evidence type="ECO:0000256" key="1">
    <source>
        <dbReference type="ARBA" id="ARBA00022729"/>
    </source>
</evidence>
<dbReference type="EMBL" id="JAQZSM010000013">
    <property type="protein sequence ID" value="MDD7972204.1"/>
    <property type="molecule type" value="Genomic_DNA"/>
</dbReference>
<comment type="caution">
    <text evidence="4">The sequence shown here is derived from an EMBL/GenBank/DDBJ whole genome shotgun (WGS) entry which is preliminary data.</text>
</comment>
<feature type="domain" description="ASPIC/UnbV" evidence="3">
    <location>
        <begin position="425"/>
        <end position="490"/>
    </location>
</feature>
<accession>A0ABT5TAU9</accession>
<dbReference type="PANTHER" id="PTHR16026:SF0">
    <property type="entry name" value="CARTILAGE ACIDIC PROTEIN 1"/>
    <property type="match status" value="1"/>
</dbReference>
<dbReference type="InterPro" id="IPR011519">
    <property type="entry name" value="UnbV_ASPIC"/>
</dbReference>
<organism evidence="4 5">
    <name type="scientific">Roseinatronobacter alkalisoli</name>
    <dbReference type="NCBI Taxonomy" id="3028235"/>
    <lineage>
        <taxon>Bacteria</taxon>
        <taxon>Pseudomonadati</taxon>
        <taxon>Pseudomonadota</taxon>
        <taxon>Alphaproteobacteria</taxon>
        <taxon>Rhodobacterales</taxon>
        <taxon>Paracoccaceae</taxon>
        <taxon>Roseinatronobacter</taxon>
    </lineage>
</organism>
<evidence type="ECO:0000313" key="5">
    <source>
        <dbReference type="Proteomes" id="UP001431784"/>
    </source>
</evidence>
<dbReference type="RefSeq" id="WP_274352880.1">
    <property type="nucleotide sequence ID" value="NZ_JAQZSM010000013.1"/>
</dbReference>
<dbReference type="InterPro" id="IPR027039">
    <property type="entry name" value="Crtac1"/>
</dbReference>
<dbReference type="Proteomes" id="UP001431784">
    <property type="component" value="Unassembled WGS sequence"/>
</dbReference>
<name>A0ABT5TAU9_9RHOB</name>
<keyword evidence="5" id="KW-1185">Reference proteome</keyword>
<evidence type="ECO:0000259" key="3">
    <source>
        <dbReference type="Pfam" id="PF07593"/>
    </source>
</evidence>
<feature type="signal peptide" evidence="2">
    <location>
        <begin position="1"/>
        <end position="17"/>
    </location>
</feature>
<dbReference type="InterPro" id="IPR028994">
    <property type="entry name" value="Integrin_alpha_N"/>
</dbReference>